<keyword evidence="3" id="KW-1185">Reference proteome</keyword>
<protein>
    <submittedName>
        <fullName evidence="2">Nuclease-related domain-containing protein</fullName>
    </submittedName>
</protein>
<organism evidence="2 3">
    <name type="scientific">Bacillus salitolerans</name>
    <dbReference type="NCBI Taxonomy" id="1437434"/>
    <lineage>
        <taxon>Bacteria</taxon>
        <taxon>Bacillati</taxon>
        <taxon>Bacillota</taxon>
        <taxon>Bacilli</taxon>
        <taxon>Bacillales</taxon>
        <taxon>Bacillaceae</taxon>
        <taxon>Bacillus</taxon>
    </lineage>
</organism>
<dbReference type="PROSITE" id="PS50965">
    <property type="entry name" value="NERD"/>
    <property type="match status" value="1"/>
</dbReference>
<accession>A0ABW4LVA9</accession>
<evidence type="ECO:0000313" key="2">
    <source>
        <dbReference type="EMBL" id="MFD1739065.1"/>
    </source>
</evidence>
<feature type="domain" description="NERD" evidence="1">
    <location>
        <begin position="47"/>
        <end position="163"/>
    </location>
</feature>
<dbReference type="InterPro" id="IPR011528">
    <property type="entry name" value="NERD"/>
</dbReference>
<proteinExistence type="predicted"/>
<dbReference type="RefSeq" id="WP_377930288.1">
    <property type="nucleotide sequence ID" value="NZ_JBHUEM010000052.1"/>
</dbReference>
<dbReference type="Proteomes" id="UP001597214">
    <property type="component" value="Unassembled WGS sequence"/>
</dbReference>
<gene>
    <name evidence="2" type="ORF">ACFSCX_21380</name>
</gene>
<dbReference type="Pfam" id="PF08378">
    <property type="entry name" value="NERD"/>
    <property type="match status" value="1"/>
</dbReference>
<comment type="caution">
    <text evidence="2">The sequence shown here is derived from an EMBL/GenBank/DDBJ whole genome shotgun (WGS) entry which is preliminary data.</text>
</comment>
<dbReference type="EMBL" id="JBHUEM010000052">
    <property type="protein sequence ID" value="MFD1739065.1"/>
    <property type="molecule type" value="Genomic_DNA"/>
</dbReference>
<sequence>MKWSDDMIAKELERPLSIYQLQAILRRMLPSHPKYSYVKRSLAKRLSGFSGENVMDYPLSYLSDKKYIIMHGLRLIDGEHAFQLDKLILSQQFILNLEVKNTSGTLYFDHDLNQLIQTKNDKDTVLPYPVTQINRQEYHLNRFLSHHHFPRIPVLSLVIISNPNTLIKIPPHHKHLSQTVIRKEVLPFKITQLEKKYQQSYLTEKELKKLIRTLKKQHTTSSSSVLKQFQLTPSDLLKGVHCPNCEYLPIIRQYGRWFCPKCHHVSKDAHLLALKDYYYLIGNIITNSQARDFLKVSCPNLTKRFLQEACVSIQGSKKNRIYILSFDE</sequence>
<evidence type="ECO:0000259" key="1">
    <source>
        <dbReference type="PROSITE" id="PS50965"/>
    </source>
</evidence>
<name>A0ABW4LVA9_9BACI</name>
<evidence type="ECO:0000313" key="3">
    <source>
        <dbReference type="Proteomes" id="UP001597214"/>
    </source>
</evidence>
<reference evidence="3" key="1">
    <citation type="journal article" date="2019" name="Int. J. Syst. Evol. Microbiol.">
        <title>The Global Catalogue of Microorganisms (GCM) 10K type strain sequencing project: providing services to taxonomists for standard genome sequencing and annotation.</title>
        <authorList>
            <consortium name="The Broad Institute Genomics Platform"/>
            <consortium name="The Broad Institute Genome Sequencing Center for Infectious Disease"/>
            <person name="Wu L."/>
            <person name="Ma J."/>
        </authorList>
    </citation>
    <scope>NUCLEOTIDE SEQUENCE [LARGE SCALE GENOMIC DNA]</scope>
    <source>
        <strain evidence="3">CCUG 49339</strain>
    </source>
</reference>